<evidence type="ECO:0000256" key="5">
    <source>
        <dbReference type="PROSITE-ProRule" id="PRU01240"/>
    </source>
</evidence>
<gene>
    <name evidence="9" type="ORF">Ato02nite_078730</name>
</gene>
<feature type="domain" description="Peptidase S8/S53" evidence="8">
    <location>
        <begin position="138"/>
        <end position="350"/>
    </location>
</feature>
<dbReference type="InterPro" id="IPR015500">
    <property type="entry name" value="Peptidase_S8_subtilisin-rel"/>
</dbReference>
<sequence>MAALAAAITVLFAAPAQAAPPANQLYYTVTVSYQSAPENLWEIATRFLGDASRAGEILDLNAGRVQPDGDRLADPGDLTAGWQLLLPWDATGAELHNGPLPAGAGSSSGCARSSDTPAEASWAQTLLTPSRAWPVTNGAGVKVGIVASGVDGSAAELAGRVAPGADVVAGAGRGDVGCEVAGTNLAGIVAGDDDTFGVAPGARIVPVRAGNQARSAATGISVAVAAGAKVVLLGVGADASDADVRAAVSDAISRDVVVVTPAWAKGEAADGLLRVGAIGADKQPAFPYAAESVDLLAPGTGVTSIGGVVSGDEYAAAYVAGTVALVRAAHPGLRAADATRQVLSTTTDRLVNPVAAVNTALPAGVGVNAAAAPPSSGLGTLSRVLLWIAVALAVLLLLPFLLRRPARMVTGVARRRWALRQAQRARARLTADHDDPFWEAPVSGPGRS</sequence>
<feature type="transmembrane region" description="Helical" evidence="6">
    <location>
        <begin position="384"/>
        <end position="402"/>
    </location>
</feature>
<accession>A0A919W9J5</accession>
<organism evidence="9 10">
    <name type="scientific">Paractinoplanes toevensis</name>
    <dbReference type="NCBI Taxonomy" id="571911"/>
    <lineage>
        <taxon>Bacteria</taxon>
        <taxon>Bacillati</taxon>
        <taxon>Actinomycetota</taxon>
        <taxon>Actinomycetes</taxon>
        <taxon>Micromonosporales</taxon>
        <taxon>Micromonosporaceae</taxon>
        <taxon>Paractinoplanes</taxon>
    </lineage>
</organism>
<dbReference type="InterPro" id="IPR050131">
    <property type="entry name" value="Peptidase_S8_subtilisin-like"/>
</dbReference>
<protein>
    <recommendedName>
        <fullName evidence="8">Peptidase S8/S53 domain-containing protein</fullName>
    </recommendedName>
</protein>
<keyword evidence="3" id="KW-0378">Hydrolase</keyword>
<name>A0A919W9J5_9ACTN</name>
<comment type="similarity">
    <text evidence="1 5">Belongs to the peptidase S8 family.</text>
</comment>
<dbReference type="EMBL" id="BOQN01000105">
    <property type="protein sequence ID" value="GIM96080.1"/>
    <property type="molecule type" value="Genomic_DNA"/>
</dbReference>
<evidence type="ECO:0000313" key="9">
    <source>
        <dbReference type="EMBL" id="GIM96080.1"/>
    </source>
</evidence>
<evidence type="ECO:0000256" key="2">
    <source>
        <dbReference type="ARBA" id="ARBA00022670"/>
    </source>
</evidence>
<dbReference type="PANTHER" id="PTHR43806:SF11">
    <property type="entry name" value="CEREVISIN-RELATED"/>
    <property type="match status" value="1"/>
</dbReference>
<keyword evidence="6" id="KW-0472">Membrane</keyword>
<dbReference type="PANTHER" id="PTHR43806">
    <property type="entry name" value="PEPTIDASE S8"/>
    <property type="match status" value="1"/>
</dbReference>
<dbReference type="SUPFAM" id="SSF52743">
    <property type="entry name" value="Subtilisin-like"/>
    <property type="match status" value="1"/>
</dbReference>
<dbReference type="GO" id="GO:0006508">
    <property type="term" value="P:proteolysis"/>
    <property type="evidence" value="ECO:0007669"/>
    <property type="project" value="UniProtKB-KW"/>
</dbReference>
<dbReference type="GO" id="GO:0004252">
    <property type="term" value="F:serine-type endopeptidase activity"/>
    <property type="evidence" value="ECO:0007669"/>
    <property type="project" value="InterPro"/>
</dbReference>
<evidence type="ECO:0000256" key="3">
    <source>
        <dbReference type="ARBA" id="ARBA00022801"/>
    </source>
</evidence>
<dbReference type="PROSITE" id="PS51892">
    <property type="entry name" value="SUBTILASE"/>
    <property type="match status" value="1"/>
</dbReference>
<keyword evidence="2" id="KW-0645">Protease</keyword>
<dbReference type="InterPro" id="IPR000209">
    <property type="entry name" value="Peptidase_S8/S53_dom"/>
</dbReference>
<reference evidence="9 10" key="1">
    <citation type="submission" date="2021-03" db="EMBL/GenBank/DDBJ databases">
        <title>Whole genome shotgun sequence of Actinoplanes toevensis NBRC 105298.</title>
        <authorList>
            <person name="Komaki H."/>
            <person name="Tamura T."/>
        </authorList>
    </citation>
    <scope>NUCLEOTIDE SEQUENCE [LARGE SCALE GENOMIC DNA]</scope>
    <source>
        <strain evidence="9 10">NBRC 105298</strain>
    </source>
</reference>
<dbReference type="Gene3D" id="3.40.50.200">
    <property type="entry name" value="Peptidase S8/S53 domain"/>
    <property type="match status" value="1"/>
</dbReference>
<keyword evidence="10" id="KW-1185">Reference proteome</keyword>
<dbReference type="Pfam" id="PF00082">
    <property type="entry name" value="Peptidase_S8"/>
    <property type="match status" value="1"/>
</dbReference>
<evidence type="ECO:0000313" key="10">
    <source>
        <dbReference type="Proteomes" id="UP000677082"/>
    </source>
</evidence>
<evidence type="ECO:0000256" key="4">
    <source>
        <dbReference type="ARBA" id="ARBA00022825"/>
    </source>
</evidence>
<dbReference type="AlphaFoldDB" id="A0A919W9J5"/>
<dbReference type="Proteomes" id="UP000677082">
    <property type="component" value="Unassembled WGS sequence"/>
</dbReference>
<comment type="caution">
    <text evidence="9">The sequence shown here is derived from an EMBL/GenBank/DDBJ whole genome shotgun (WGS) entry which is preliminary data.</text>
</comment>
<keyword evidence="6" id="KW-1133">Transmembrane helix</keyword>
<evidence type="ECO:0000256" key="1">
    <source>
        <dbReference type="ARBA" id="ARBA00011073"/>
    </source>
</evidence>
<dbReference type="PRINTS" id="PR00723">
    <property type="entry name" value="SUBTILISIN"/>
</dbReference>
<feature type="chain" id="PRO_5037783724" description="Peptidase S8/S53 domain-containing protein" evidence="7">
    <location>
        <begin position="19"/>
        <end position="448"/>
    </location>
</feature>
<evidence type="ECO:0000256" key="6">
    <source>
        <dbReference type="SAM" id="Phobius"/>
    </source>
</evidence>
<evidence type="ECO:0000259" key="8">
    <source>
        <dbReference type="Pfam" id="PF00082"/>
    </source>
</evidence>
<keyword evidence="6" id="KW-0812">Transmembrane</keyword>
<comment type="caution">
    <text evidence="5">Lacks conserved residue(s) required for the propagation of feature annotation.</text>
</comment>
<keyword evidence="7" id="KW-0732">Signal</keyword>
<evidence type="ECO:0000256" key="7">
    <source>
        <dbReference type="SAM" id="SignalP"/>
    </source>
</evidence>
<feature type="signal peptide" evidence="7">
    <location>
        <begin position="1"/>
        <end position="18"/>
    </location>
</feature>
<dbReference type="InterPro" id="IPR036852">
    <property type="entry name" value="Peptidase_S8/S53_dom_sf"/>
</dbReference>
<proteinExistence type="inferred from homology"/>
<keyword evidence="4" id="KW-0720">Serine protease</keyword>